<dbReference type="AlphaFoldDB" id="A0AAV1P007"/>
<keyword evidence="11" id="KW-0675">Receptor</keyword>
<dbReference type="GO" id="GO:0005886">
    <property type="term" value="C:plasma membrane"/>
    <property type="evidence" value="ECO:0007669"/>
    <property type="project" value="UniProtKB-SubCell"/>
</dbReference>
<keyword evidence="9 13" id="KW-0472">Membrane</keyword>
<dbReference type="GO" id="GO:0007186">
    <property type="term" value="P:G protein-coupled receptor signaling pathway"/>
    <property type="evidence" value="ECO:0007669"/>
    <property type="project" value="TreeGrafter"/>
</dbReference>
<keyword evidence="7" id="KW-0430">Lectin</keyword>
<evidence type="ECO:0000313" key="15">
    <source>
        <dbReference type="EMBL" id="CAK6965051.1"/>
    </source>
</evidence>
<feature type="coiled-coil region" evidence="12">
    <location>
        <begin position="504"/>
        <end position="567"/>
    </location>
</feature>
<dbReference type="PROSITE" id="PS50041">
    <property type="entry name" value="C_TYPE_LECTIN_2"/>
    <property type="match status" value="1"/>
</dbReference>
<comment type="similarity">
    <text evidence="2">Belongs to the RAMP family.</text>
</comment>
<dbReference type="Gene3D" id="3.10.100.10">
    <property type="entry name" value="Mannose-Binding Protein A, subunit A"/>
    <property type="match status" value="1"/>
</dbReference>
<keyword evidence="6" id="KW-0732">Signal</keyword>
<dbReference type="EMBL" id="CAWUFR010000078">
    <property type="protein sequence ID" value="CAK6965051.1"/>
    <property type="molecule type" value="Genomic_DNA"/>
</dbReference>
<dbReference type="SUPFAM" id="SSF56436">
    <property type="entry name" value="C-type lectin-like"/>
    <property type="match status" value="1"/>
</dbReference>
<comment type="caution">
    <text evidence="15">The sequence shown here is derived from an EMBL/GenBank/DDBJ whole genome shotgun (WGS) entry which is preliminary data.</text>
</comment>
<evidence type="ECO:0000256" key="5">
    <source>
        <dbReference type="ARBA" id="ARBA00022692"/>
    </source>
</evidence>
<dbReference type="GO" id="GO:0006816">
    <property type="term" value="P:calcium ion transport"/>
    <property type="evidence" value="ECO:0007669"/>
    <property type="project" value="TreeGrafter"/>
</dbReference>
<protein>
    <submittedName>
        <fullName evidence="15">C-type lectin domain family 10 member A-like</fullName>
    </submittedName>
</protein>
<reference evidence="15 16" key="1">
    <citation type="submission" date="2024-01" db="EMBL/GenBank/DDBJ databases">
        <authorList>
            <person name="Alioto T."/>
            <person name="Alioto T."/>
            <person name="Gomez Garrido J."/>
        </authorList>
    </citation>
    <scope>NUCLEOTIDE SEQUENCE [LARGE SCALE GENOMIC DNA]</scope>
</reference>
<feature type="transmembrane region" description="Helical" evidence="13">
    <location>
        <begin position="331"/>
        <end position="355"/>
    </location>
</feature>
<dbReference type="Pfam" id="PF00059">
    <property type="entry name" value="Lectin_C"/>
    <property type="match status" value="1"/>
</dbReference>
<keyword evidence="8 13" id="KW-1133">Transmembrane helix</keyword>
<dbReference type="GO" id="GO:0015026">
    <property type="term" value="F:coreceptor activity"/>
    <property type="evidence" value="ECO:0007669"/>
    <property type="project" value="InterPro"/>
</dbReference>
<accession>A0AAV1P007</accession>
<dbReference type="GO" id="GO:0072659">
    <property type="term" value="P:protein localization to plasma membrane"/>
    <property type="evidence" value="ECO:0007669"/>
    <property type="project" value="TreeGrafter"/>
</dbReference>
<evidence type="ECO:0000256" key="8">
    <source>
        <dbReference type="ARBA" id="ARBA00022989"/>
    </source>
</evidence>
<keyword evidence="16" id="KW-1185">Reference proteome</keyword>
<keyword evidence="12" id="KW-0175">Coiled coil</keyword>
<dbReference type="GO" id="GO:0030246">
    <property type="term" value="F:carbohydrate binding"/>
    <property type="evidence" value="ECO:0007669"/>
    <property type="project" value="UniProtKB-KW"/>
</dbReference>
<dbReference type="GO" id="GO:0032870">
    <property type="term" value="P:cellular response to hormone stimulus"/>
    <property type="evidence" value="ECO:0007669"/>
    <property type="project" value="TreeGrafter"/>
</dbReference>
<dbReference type="Gene3D" id="1.10.150.510">
    <property type="entry name" value="Receptor activity modifying family"/>
    <property type="match status" value="1"/>
</dbReference>
<sequence>MARHYLITMHPLLAVLNSNKVPEYLSTSSKPPPPPEYQNVASCLCEPSSQMFSSQMAPQVTDGPRRLPLLSNMILYLLFPALIFGVVESQTVNRTEEAFGNVEVNQTFSVSTNNHSVTQPENVTRSLDKDKLSEFRDELQNQTSPGIMEDDESFQDQEMILPDRLKHCLEDTLIYYSRYICGEYFDQEMLNITEDWCVLENIIRPYNSMTQCLEEVSFLVDCYYPHPKIQDFFLEIHSHYFYNCSKEEPQYIDAPHGLVVALTLIPVSLIPFLVYLVVWKSFCAGKMVGLQWFPWINNPTPGTILMTSTKQEQELSSDCLGTRKKVTCPHLCPLVGLSSLCLLLVVTCVALSVLYNESDRKPEWRSLVFDYQNISDSYFTLSKANYELTGDNQILQEHSAWLNEQTELLNRTSAELMSMNLALSLENNQLMEQIVNLTSTNVKLTQEHDQLVQYTSEEEDKKLNKSQTIKYLVSSNTQLQDEKHRLSETSILLRDELFQVKENNQDLLEINDKFQREIKNLIEKMGAFLGDDCEKATTHNMQLQETITELQEENQNLNVTLAAERQEAAERQTNRRTEMDQMVADMYSLNEVYHSLDLYCPVVNQKTKERICKKCPDSWRLFQTKCYYFSSLLLSWTSSRAWCQTHDGDLLIINSEPEQTFIFDTSLAVEQDSRLWIGMTDAEREGEWHWVDGSTVTSDVQYWLSRPGMESEPDDWKLDDPLGEDCGHIDTSENALKSWMDGSCKIPYRWICEKNV</sequence>
<dbReference type="InterPro" id="IPR016186">
    <property type="entry name" value="C-type_lectin-like/link_sf"/>
</dbReference>
<evidence type="ECO:0000256" key="4">
    <source>
        <dbReference type="ARBA" id="ARBA00022475"/>
    </source>
</evidence>
<evidence type="ECO:0000256" key="13">
    <source>
        <dbReference type="SAM" id="Phobius"/>
    </source>
</evidence>
<dbReference type="InterPro" id="IPR016187">
    <property type="entry name" value="CTDL_fold"/>
</dbReference>
<evidence type="ECO:0000259" key="14">
    <source>
        <dbReference type="PROSITE" id="PS50041"/>
    </source>
</evidence>
<name>A0AAV1P007_SCOSC</name>
<feature type="transmembrane region" description="Helical" evidence="13">
    <location>
        <begin position="258"/>
        <end position="278"/>
    </location>
</feature>
<dbReference type="GO" id="GO:0031623">
    <property type="term" value="P:receptor internalization"/>
    <property type="evidence" value="ECO:0007669"/>
    <property type="project" value="TreeGrafter"/>
</dbReference>
<dbReference type="PANTHER" id="PTHR14076:SF9">
    <property type="entry name" value="RECEPTOR ACTIVITY-MODIFYING PROTEIN 2"/>
    <property type="match status" value="1"/>
</dbReference>
<dbReference type="GO" id="GO:0009986">
    <property type="term" value="C:cell surface"/>
    <property type="evidence" value="ECO:0007669"/>
    <property type="project" value="TreeGrafter"/>
</dbReference>
<feature type="domain" description="C-type lectin" evidence="14">
    <location>
        <begin position="622"/>
        <end position="753"/>
    </location>
</feature>
<keyword evidence="5 13" id="KW-0812">Transmembrane</keyword>
<dbReference type="Pfam" id="PF04901">
    <property type="entry name" value="RAMP"/>
    <property type="match status" value="1"/>
</dbReference>
<keyword evidence="4" id="KW-1003">Cell membrane</keyword>
<gene>
    <name evidence="15" type="ORF">FSCOSCO3_A012948</name>
</gene>
<dbReference type="InterPro" id="IPR033989">
    <property type="entry name" value="CD209-like_CTLD"/>
</dbReference>
<dbReference type="GO" id="GO:0006886">
    <property type="term" value="P:intracellular protein transport"/>
    <property type="evidence" value="ECO:0007669"/>
    <property type="project" value="InterPro"/>
</dbReference>
<dbReference type="GO" id="GO:0008277">
    <property type="term" value="P:regulation of G protein-coupled receptor signaling pathway"/>
    <property type="evidence" value="ECO:0007669"/>
    <property type="project" value="InterPro"/>
</dbReference>
<comment type="subcellular location">
    <subcellularLocation>
        <location evidence="1">Cell membrane</location>
        <topology evidence="1">Single-pass type I membrane protein</topology>
    </subcellularLocation>
</comment>
<evidence type="ECO:0000256" key="3">
    <source>
        <dbReference type="ARBA" id="ARBA00022448"/>
    </source>
</evidence>
<evidence type="ECO:0000313" key="16">
    <source>
        <dbReference type="Proteomes" id="UP001314229"/>
    </source>
</evidence>
<evidence type="ECO:0000256" key="7">
    <source>
        <dbReference type="ARBA" id="ARBA00022734"/>
    </source>
</evidence>
<dbReference type="PROSITE" id="PS00615">
    <property type="entry name" value="C_TYPE_LECTIN_1"/>
    <property type="match status" value="1"/>
</dbReference>
<dbReference type="SMART" id="SM00034">
    <property type="entry name" value="CLECT"/>
    <property type="match status" value="1"/>
</dbReference>
<dbReference type="Proteomes" id="UP001314229">
    <property type="component" value="Unassembled WGS sequence"/>
</dbReference>
<evidence type="ECO:0000256" key="12">
    <source>
        <dbReference type="SAM" id="Coils"/>
    </source>
</evidence>
<evidence type="ECO:0000256" key="11">
    <source>
        <dbReference type="ARBA" id="ARBA00023170"/>
    </source>
</evidence>
<dbReference type="PANTHER" id="PTHR14076">
    <property type="entry name" value="RECEPTOR ACTIVITY MODIFYING PROTEIN RAMP"/>
    <property type="match status" value="1"/>
</dbReference>
<dbReference type="InterPro" id="IPR006985">
    <property type="entry name" value="RAMP"/>
</dbReference>
<evidence type="ECO:0000256" key="9">
    <source>
        <dbReference type="ARBA" id="ARBA00023136"/>
    </source>
</evidence>
<dbReference type="InterPro" id="IPR018378">
    <property type="entry name" value="C-type_lectin_CS"/>
</dbReference>
<evidence type="ECO:0000256" key="1">
    <source>
        <dbReference type="ARBA" id="ARBA00004251"/>
    </source>
</evidence>
<keyword evidence="3" id="KW-0813">Transport</keyword>
<dbReference type="InterPro" id="IPR001304">
    <property type="entry name" value="C-type_lectin-like"/>
</dbReference>
<evidence type="ECO:0000256" key="6">
    <source>
        <dbReference type="ARBA" id="ARBA00022729"/>
    </source>
</evidence>
<dbReference type="GO" id="GO:0001525">
    <property type="term" value="P:angiogenesis"/>
    <property type="evidence" value="ECO:0007669"/>
    <property type="project" value="TreeGrafter"/>
</dbReference>
<keyword evidence="10" id="KW-1015">Disulfide bond</keyword>
<organism evidence="15 16">
    <name type="scientific">Scomber scombrus</name>
    <name type="common">Atlantic mackerel</name>
    <name type="synonym">Scomber vernalis</name>
    <dbReference type="NCBI Taxonomy" id="13677"/>
    <lineage>
        <taxon>Eukaryota</taxon>
        <taxon>Metazoa</taxon>
        <taxon>Chordata</taxon>
        <taxon>Craniata</taxon>
        <taxon>Vertebrata</taxon>
        <taxon>Euteleostomi</taxon>
        <taxon>Actinopterygii</taxon>
        <taxon>Neopterygii</taxon>
        <taxon>Teleostei</taxon>
        <taxon>Neoteleostei</taxon>
        <taxon>Acanthomorphata</taxon>
        <taxon>Pelagiaria</taxon>
        <taxon>Scombriformes</taxon>
        <taxon>Scombridae</taxon>
        <taxon>Scomber</taxon>
    </lineage>
</organism>
<evidence type="ECO:0000256" key="2">
    <source>
        <dbReference type="ARBA" id="ARBA00007087"/>
    </source>
</evidence>
<evidence type="ECO:0000256" key="10">
    <source>
        <dbReference type="ARBA" id="ARBA00023157"/>
    </source>
</evidence>
<dbReference type="InterPro" id="IPR038126">
    <property type="entry name" value="RAMP_sf"/>
</dbReference>
<proteinExistence type="inferred from homology"/>
<dbReference type="GO" id="GO:0043235">
    <property type="term" value="C:receptor complex"/>
    <property type="evidence" value="ECO:0007669"/>
    <property type="project" value="TreeGrafter"/>
</dbReference>
<dbReference type="CDD" id="cd03590">
    <property type="entry name" value="CLECT_DC-SIGN_like"/>
    <property type="match status" value="1"/>
</dbReference>